<organism evidence="2 3">
    <name type="scientific">Lysobacter silvisoli</name>
    <dbReference type="NCBI Taxonomy" id="2293254"/>
    <lineage>
        <taxon>Bacteria</taxon>
        <taxon>Pseudomonadati</taxon>
        <taxon>Pseudomonadota</taxon>
        <taxon>Gammaproteobacteria</taxon>
        <taxon>Lysobacterales</taxon>
        <taxon>Lysobacteraceae</taxon>
        <taxon>Lysobacter</taxon>
    </lineage>
</organism>
<dbReference type="EMBL" id="QTSU01000001">
    <property type="protein sequence ID" value="RDZ28823.1"/>
    <property type="molecule type" value="Genomic_DNA"/>
</dbReference>
<evidence type="ECO:0000313" key="2">
    <source>
        <dbReference type="EMBL" id="RDZ28823.1"/>
    </source>
</evidence>
<gene>
    <name evidence="2" type="ORF">DX914_06840</name>
</gene>
<accession>A0A371K4G7</accession>
<comment type="caution">
    <text evidence="2">The sequence shown here is derived from an EMBL/GenBank/DDBJ whole genome shotgun (WGS) entry which is preliminary data.</text>
</comment>
<dbReference type="InterPro" id="IPR025240">
    <property type="entry name" value="DUF4189"/>
</dbReference>
<dbReference type="Pfam" id="PF13827">
    <property type="entry name" value="DUF4189"/>
    <property type="match status" value="1"/>
</dbReference>
<reference evidence="2 3" key="1">
    <citation type="submission" date="2018-08" db="EMBL/GenBank/DDBJ databases">
        <title>Lysobacter sp. zong2l5, whole genome shotgun sequence.</title>
        <authorList>
            <person name="Zhang X."/>
            <person name="Feng G."/>
            <person name="Zhu H."/>
        </authorList>
    </citation>
    <scope>NUCLEOTIDE SEQUENCE [LARGE SCALE GENOMIC DNA]</scope>
    <source>
        <strain evidence="3">zong2l5</strain>
    </source>
</reference>
<feature type="domain" description="DUF4189" evidence="1">
    <location>
        <begin position="102"/>
        <end position="198"/>
    </location>
</feature>
<dbReference type="AlphaFoldDB" id="A0A371K4G7"/>
<sequence>MTNLRLSTGLKPVVCQWLPIRYTATSRMAGLFAEGGLMNMSMRCAIVLMLTLIAAQAYGEGQCPSGHVQAPGPESGVINCMPIPSSQSTYMQGRGSRWESRWGAIAFDFGASNVGIGVSQAAGSKRQAKSEALGDCRAKGGQNCRINLVYNNQCAVVIAGFGYSRSQGGPTVESAVEDGMKLCERSGAEDCQIYYKACSLPVQVQ</sequence>
<protein>
    <submittedName>
        <fullName evidence="2">DUF4189 domain-containing protein</fullName>
    </submittedName>
</protein>
<proteinExistence type="predicted"/>
<name>A0A371K4G7_9GAMM</name>
<evidence type="ECO:0000259" key="1">
    <source>
        <dbReference type="Pfam" id="PF13827"/>
    </source>
</evidence>
<dbReference type="Proteomes" id="UP000264492">
    <property type="component" value="Unassembled WGS sequence"/>
</dbReference>
<evidence type="ECO:0000313" key="3">
    <source>
        <dbReference type="Proteomes" id="UP000264492"/>
    </source>
</evidence>
<keyword evidence="3" id="KW-1185">Reference proteome</keyword>